<dbReference type="AlphaFoldDB" id="A0A198UET6"/>
<dbReference type="EMBL" id="LXHC01000027">
    <property type="protein sequence ID" value="OAU94933.1"/>
    <property type="molecule type" value="Genomic_DNA"/>
</dbReference>
<evidence type="ECO:0000313" key="2">
    <source>
        <dbReference type="Proteomes" id="UP000078228"/>
    </source>
</evidence>
<comment type="caution">
    <text evidence="1">The sequence shown here is derived from an EMBL/GenBank/DDBJ whole genome shotgun (WGS) entry which is preliminary data.</text>
</comment>
<protein>
    <submittedName>
        <fullName evidence="1">Uncharacterized protein</fullName>
    </submittedName>
</protein>
<reference evidence="1 2" key="1">
    <citation type="journal article" date="2016" name="Genome Biol. Evol.">
        <title>Comparative Genomic Analyses of the Moraxella catarrhalis Serosensitive and Seroresistant Lineages Demonstrate Their Independent Evolution.</title>
        <authorList>
            <person name="Earl J.P."/>
            <person name="de Vries S.P."/>
            <person name="Ahmed A."/>
            <person name="Powell E."/>
            <person name="Schultz M.P."/>
            <person name="Hermans P.W."/>
            <person name="Hill D.J."/>
            <person name="Zhou Z."/>
            <person name="Constantinidou C.I."/>
            <person name="Hu F.Z."/>
            <person name="Bootsma H.J."/>
            <person name="Ehrlich G.D."/>
        </authorList>
    </citation>
    <scope>NUCLEOTIDE SEQUENCE [LARGE SCALE GENOMIC DNA]</scope>
    <source>
        <strain evidence="1 2">Z7542</strain>
    </source>
</reference>
<keyword evidence="2" id="KW-1185">Reference proteome</keyword>
<proteinExistence type="predicted"/>
<evidence type="ECO:0000313" key="1">
    <source>
        <dbReference type="EMBL" id="OAU94933.1"/>
    </source>
</evidence>
<gene>
    <name evidence="1" type="ORF">AO384_1725</name>
</gene>
<organism evidence="1 2">
    <name type="scientific">Moraxella catarrhalis</name>
    <name type="common">Branhamella catarrhalis</name>
    <dbReference type="NCBI Taxonomy" id="480"/>
    <lineage>
        <taxon>Bacteria</taxon>
        <taxon>Pseudomonadati</taxon>
        <taxon>Pseudomonadota</taxon>
        <taxon>Gammaproteobacteria</taxon>
        <taxon>Moraxellales</taxon>
        <taxon>Moraxellaceae</taxon>
        <taxon>Moraxella</taxon>
    </lineage>
</organism>
<dbReference type="Proteomes" id="UP000078228">
    <property type="component" value="Unassembled WGS sequence"/>
</dbReference>
<sequence length="41" mass="4834">MIRQPEYTQHILWVCGWGNDVGGYYGHYRRLSAILISFGKF</sequence>
<name>A0A198UET6_MORCA</name>
<accession>A0A198UET6</accession>